<evidence type="ECO:0000313" key="5">
    <source>
        <dbReference type="Proteomes" id="UP001176521"/>
    </source>
</evidence>
<dbReference type="GO" id="GO:0004497">
    <property type="term" value="F:monooxygenase activity"/>
    <property type="evidence" value="ECO:0007669"/>
    <property type="project" value="TreeGrafter"/>
</dbReference>
<dbReference type="AlphaFoldDB" id="A0AAN6GA38"/>
<accession>A0AAN6GA38</accession>
<evidence type="ECO:0000256" key="1">
    <source>
        <dbReference type="ARBA" id="ARBA00006765"/>
    </source>
</evidence>
<gene>
    <name evidence="4" type="ORF">OC842_005310</name>
</gene>
<protein>
    <recommendedName>
        <fullName evidence="6">EF-hand domain-containing protein</fullName>
    </recommendedName>
</protein>
<dbReference type="GO" id="GO:0005509">
    <property type="term" value="F:calcium ion binding"/>
    <property type="evidence" value="ECO:0007669"/>
    <property type="project" value="TreeGrafter"/>
</dbReference>
<comment type="caution">
    <text evidence="4">The sequence shown here is derived from an EMBL/GenBank/DDBJ whole genome shotgun (WGS) entry which is preliminary data.</text>
</comment>
<keyword evidence="3" id="KW-1133">Transmembrane helix</keyword>
<feature type="region of interest" description="Disordered" evidence="2">
    <location>
        <begin position="1"/>
        <end position="25"/>
    </location>
</feature>
<reference evidence="4" key="1">
    <citation type="journal article" date="2023" name="PhytoFront">
        <title>Draft Genome Resources of Seven Strains of Tilletia horrida, Causal Agent of Kernel Smut of Rice.</title>
        <authorList>
            <person name="Khanal S."/>
            <person name="Antony Babu S."/>
            <person name="Zhou X.G."/>
        </authorList>
    </citation>
    <scope>NUCLEOTIDE SEQUENCE</scope>
    <source>
        <strain evidence="4">TX3</strain>
    </source>
</reference>
<dbReference type="EMBL" id="JAPDMQ010000369">
    <property type="protein sequence ID" value="KAK0526054.1"/>
    <property type="molecule type" value="Genomic_DNA"/>
</dbReference>
<dbReference type="PANTHER" id="PTHR31495:SF0">
    <property type="entry name" value="BINDING PROTEIN CALEOSIN, PUTATIVE (AFU_ORTHOLOGUE AFUA_5G13750)-RELATED"/>
    <property type="match status" value="1"/>
</dbReference>
<comment type="similarity">
    <text evidence="1">Belongs to the caleosin family.</text>
</comment>
<keyword evidence="3" id="KW-0472">Membrane</keyword>
<sequence>MSTNLAAVGKRGSQRSAATDPAFNPRDLTLGGGAGISYNKGNTYAAPNADQDDYRRATSSLTTLQAHIAFFDADCDGVVFPWDTFLGFYSLGFGIFLSLLAVGIIHPPFFYFTQPGWIPNPLMPIYIANIHRDKHGSDTETYDRRGHFQKQRFEAIFQDWSSAPNKDAINFADIVAMFNGRRNIFDAFGMFAFVFEWGSTYMLLWPSDGYVQKDDILGVIDGSIFPVVAAKRKKLGAFHRKPSVLHAQQ</sequence>
<feature type="transmembrane region" description="Helical" evidence="3">
    <location>
        <begin position="86"/>
        <end position="105"/>
    </location>
</feature>
<proteinExistence type="inferred from homology"/>
<name>A0AAN6GA38_9BASI</name>
<dbReference type="PANTHER" id="PTHR31495">
    <property type="entry name" value="PEROXYGENASE 3-RELATED"/>
    <property type="match status" value="1"/>
</dbReference>
<evidence type="ECO:0000256" key="2">
    <source>
        <dbReference type="SAM" id="MobiDB-lite"/>
    </source>
</evidence>
<evidence type="ECO:0008006" key="6">
    <source>
        <dbReference type="Google" id="ProtNLM"/>
    </source>
</evidence>
<organism evidence="4 5">
    <name type="scientific">Tilletia horrida</name>
    <dbReference type="NCBI Taxonomy" id="155126"/>
    <lineage>
        <taxon>Eukaryota</taxon>
        <taxon>Fungi</taxon>
        <taxon>Dikarya</taxon>
        <taxon>Basidiomycota</taxon>
        <taxon>Ustilaginomycotina</taxon>
        <taxon>Exobasidiomycetes</taxon>
        <taxon>Tilletiales</taxon>
        <taxon>Tilletiaceae</taxon>
        <taxon>Tilletia</taxon>
    </lineage>
</organism>
<keyword evidence="5" id="KW-1185">Reference proteome</keyword>
<dbReference type="Pfam" id="PF05042">
    <property type="entry name" value="Caleosin"/>
    <property type="match status" value="1"/>
</dbReference>
<evidence type="ECO:0000256" key="3">
    <source>
        <dbReference type="SAM" id="Phobius"/>
    </source>
</evidence>
<dbReference type="InterPro" id="IPR007736">
    <property type="entry name" value="Caleosin-related"/>
</dbReference>
<dbReference type="Proteomes" id="UP001176521">
    <property type="component" value="Unassembled WGS sequence"/>
</dbReference>
<keyword evidence="3" id="KW-0812">Transmembrane</keyword>
<evidence type="ECO:0000313" key="4">
    <source>
        <dbReference type="EMBL" id="KAK0526054.1"/>
    </source>
</evidence>